<sequence length="217" mass="23394">MRSTILTTTTLLTFSLFSTATPIPIPFSLATRDTGLTESQVAAIAPKSKSCDNPPAKGECATAKQAAKSTAQSFDTYKVTSKAEQAAVLSLMAFESDEFKYNKNHYPGVAGQGTRNMQSPAFNKKYASSLPALKDKLAKVSNNPADLLDLLRSNPAHDFGSGAWFLTTQCSKDVRSALQSGSETGWQKYISDCVGTSVTEERKEYWERAVKALGVSS</sequence>
<dbReference type="GeneID" id="81396887"/>
<organism evidence="2 3">
    <name type="scientific">Penicillium alfredii</name>
    <dbReference type="NCBI Taxonomy" id="1506179"/>
    <lineage>
        <taxon>Eukaryota</taxon>
        <taxon>Fungi</taxon>
        <taxon>Dikarya</taxon>
        <taxon>Ascomycota</taxon>
        <taxon>Pezizomycotina</taxon>
        <taxon>Eurotiomycetes</taxon>
        <taxon>Eurotiomycetidae</taxon>
        <taxon>Eurotiales</taxon>
        <taxon>Aspergillaceae</taxon>
        <taxon>Penicillium</taxon>
    </lineage>
</organism>
<evidence type="ECO:0000313" key="2">
    <source>
        <dbReference type="EMBL" id="KAJ5092323.1"/>
    </source>
</evidence>
<feature type="chain" id="PRO_5040909984" evidence="1">
    <location>
        <begin position="21"/>
        <end position="217"/>
    </location>
</feature>
<reference evidence="2" key="1">
    <citation type="submission" date="2022-11" db="EMBL/GenBank/DDBJ databases">
        <authorList>
            <person name="Petersen C."/>
        </authorList>
    </citation>
    <scope>NUCLEOTIDE SEQUENCE</scope>
    <source>
        <strain evidence="2">IBT 34128</strain>
    </source>
</reference>
<name>A0A9W9K410_9EURO</name>
<feature type="signal peptide" evidence="1">
    <location>
        <begin position="1"/>
        <end position="20"/>
    </location>
</feature>
<dbReference type="Proteomes" id="UP001141434">
    <property type="component" value="Unassembled WGS sequence"/>
</dbReference>
<dbReference type="RefSeq" id="XP_056510518.1">
    <property type="nucleotide sequence ID" value="XM_056657718.1"/>
</dbReference>
<keyword evidence="1" id="KW-0732">Signal</keyword>
<keyword evidence="3" id="KW-1185">Reference proteome</keyword>
<dbReference type="AlphaFoldDB" id="A0A9W9K410"/>
<proteinExistence type="predicted"/>
<evidence type="ECO:0000256" key="1">
    <source>
        <dbReference type="SAM" id="SignalP"/>
    </source>
</evidence>
<dbReference type="OrthoDB" id="2349272at2759"/>
<gene>
    <name evidence="2" type="ORF">NUU61_007193</name>
</gene>
<protein>
    <submittedName>
        <fullName evidence="2">Uncharacterized protein</fullName>
    </submittedName>
</protein>
<comment type="caution">
    <text evidence="2">The sequence shown here is derived from an EMBL/GenBank/DDBJ whole genome shotgun (WGS) entry which is preliminary data.</text>
</comment>
<reference evidence="2" key="2">
    <citation type="journal article" date="2023" name="IMA Fungus">
        <title>Comparative genomic study of the Penicillium genus elucidates a diverse pangenome and 15 lateral gene transfer events.</title>
        <authorList>
            <person name="Petersen C."/>
            <person name="Sorensen T."/>
            <person name="Nielsen M.R."/>
            <person name="Sondergaard T.E."/>
            <person name="Sorensen J.L."/>
            <person name="Fitzpatrick D.A."/>
            <person name="Frisvad J.C."/>
            <person name="Nielsen K.L."/>
        </authorList>
    </citation>
    <scope>NUCLEOTIDE SEQUENCE</scope>
    <source>
        <strain evidence="2">IBT 34128</strain>
    </source>
</reference>
<evidence type="ECO:0000313" key="3">
    <source>
        <dbReference type="Proteomes" id="UP001141434"/>
    </source>
</evidence>
<accession>A0A9W9K410</accession>
<dbReference type="EMBL" id="JAPMSZ010000009">
    <property type="protein sequence ID" value="KAJ5092323.1"/>
    <property type="molecule type" value="Genomic_DNA"/>
</dbReference>